<accession>A0ABZ1YI22</accession>
<evidence type="ECO:0000313" key="1">
    <source>
        <dbReference type="EMBL" id="WUV42864.1"/>
    </source>
</evidence>
<dbReference type="Proteomes" id="UP001432062">
    <property type="component" value="Chromosome"/>
</dbReference>
<reference evidence="1" key="1">
    <citation type="submission" date="2022-10" db="EMBL/GenBank/DDBJ databases">
        <title>The complete genomes of actinobacterial strains from the NBC collection.</title>
        <authorList>
            <person name="Joergensen T.S."/>
            <person name="Alvarez Arevalo M."/>
            <person name="Sterndorff E.B."/>
            <person name="Faurdal D."/>
            <person name="Vuksanovic O."/>
            <person name="Mourched A.-S."/>
            <person name="Charusanti P."/>
            <person name="Shaw S."/>
            <person name="Blin K."/>
            <person name="Weber T."/>
        </authorList>
    </citation>
    <scope>NUCLEOTIDE SEQUENCE</scope>
    <source>
        <strain evidence="1">NBC_01482</strain>
    </source>
</reference>
<gene>
    <name evidence="1" type="ORF">OG563_26840</name>
</gene>
<dbReference type="EMBL" id="CP109441">
    <property type="protein sequence ID" value="WUV42864.1"/>
    <property type="molecule type" value="Genomic_DNA"/>
</dbReference>
<dbReference type="RefSeq" id="WP_329405482.1">
    <property type="nucleotide sequence ID" value="NZ_CP109441.1"/>
</dbReference>
<evidence type="ECO:0000313" key="2">
    <source>
        <dbReference type="Proteomes" id="UP001432062"/>
    </source>
</evidence>
<name>A0ABZ1YI22_9NOCA</name>
<organism evidence="1 2">
    <name type="scientific">Nocardia vinacea</name>
    <dbReference type="NCBI Taxonomy" id="96468"/>
    <lineage>
        <taxon>Bacteria</taxon>
        <taxon>Bacillati</taxon>
        <taxon>Actinomycetota</taxon>
        <taxon>Actinomycetes</taxon>
        <taxon>Mycobacteriales</taxon>
        <taxon>Nocardiaceae</taxon>
        <taxon>Nocardia</taxon>
    </lineage>
</organism>
<proteinExistence type="predicted"/>
<protein>
    <submittedName>
        <fullName evidence="1">Uncharacterized protein</fullName>
    </submittedName>
</protein>
<keyword evidence="2" id="KW-1185">Reference proteome</keyword>
<sequence>MHAAPQVLIAPVGTDPRELIGFRPLGTIAKGAPALRFFPDVDAEMAQPQRAFRTDIRRPITLQIPDVDPDFYMIATGLDGLWRNGSCARCLSDRLLNLYELCHRCMTEILSEFDDTAKDPA</sequence>